<evidence type="ECO:0000313" key="6">
    <source>
        <dbReference type="Proteomes" id="UP000310158"/>
    </source>
</evidence>
<dbReference type="InterPro" id="IPR008030">
    <property type="entry name" value="NmrA-like"/>
</dbReference>
<dbReference type="SUPFAM" id="SSF51735">
    <property type="entry name" value="NAD(P)-binding Rossmann-fold domains"/>
    <property type="match status" value="1"/>
</dbReference>
<evidence type="ECO:0000313" key="5">
    <source>
        <dbReference type="EMBL" id="THH13523.1"/>
    </source>
</evidence>
<dbReference type="EMBL" id="SGPL01000347">
    <property type="protein sequence ID" value="THH13523.1"/>
    <property type="molecule type" value="Genomic_DNA"/>
</dbReference>
<sequence>MAFKTFAVAGAGHIGAFIAEELVKQKAAGKVNEVVVLTRPTSTNPATKKLAAEGAKVVAVDYTSKASLLSALARIKVIICTFDPSAFAAQDALAEVTKEAGVQLFVPSEFGNPTENANEGRLAAKKNFQGKLRALGLPYALFFTGPFPDYCFLPFLGLDLASGKVSVGGDGNALISWTCRRDIARYVAHVLTTLPNEKILGRTFRIEGERTSFNNIFKAYEAKTGKKLDITYRTSSDLEAAVKSNPNDSGSLLHLAWSIGGGTVGKEEDVTNGEFPDWNPLKVVEPLPPYVQERFLTLKTVKSFLSAMVNYSVVTRDAESDNTEDADKIRSTALVRSVSGMSNEIEVTLAQVQAVIDEVQGHSIPISSFEEFLQARSPERRSYIIRQPHRKDVFILKVTHPSQPTSPSHAQNTLAAEHAFLTNLRTNSSLRLPTFHALDTSLSLIPYHYLLLSARLGTPLQFARAKLTARQNLQVDLRLGCYLKQLHDIQNDWFGTPKQEHAGLYSWQEAFTLLLEEVLAVAEKMIQEGRLGVKLPMEDMHRYLSRAIGFYLFDDCEVPSFVWFTGGEDAIFVDMSGDSEMEPPITSFVGFDHALWGDPLLEQLFVDPSAALLSGYGDPLIVFPRQKTKRLWYTLYTALLVLIEKEGCEDEKVSWAKEAVDKCVNELKDAPCY</sequence>
<dbReference type="Gene3D" id="3.90.25.10">
    <property type="entry name" value="UDP-galactose 4-epimerase, domain 1"/>
    <property type="match status" value="1"/>
</dbReference>
<name>A0A4V3XEG2_9AGAM</name>
<comment type="similarity">
    <text evidence="1">Belongs to the NmrA-type oxidoreductase family. Isoflavone reductase subfamily.</text>
</comment>
<gene>
    <name evidence="5" type="ORF">EW146_g6709</name>
</gene>
<dbReference type="Pfam" id="PF05368">
    <property type="entry name" value="NmrA"/>
    <property type="match status" value="1"/>
</dbReference>
<keyword evidence="3" id="KW-0560">Oxidoreductase</keyword>
<dbReference type="Gene3D" id="3.40.50.720">
    <property type="entry name" value="NAD(P)-binding Rossmann-like Domain"/>
    <property type="match status" value="1"/>
</dbReference>
<evidence type="ECO:0000256" key="3">
    <source>
        <dbReference type="ARBA" id="ARBA00023002"/>
    </source>
</evidence>
<feature type="domain" description="NmrA-like" evidence="4">
    <location>
        <begin position="8"/>
        <end position="238"/>
    </location>
</feature>
<dbReference type="GO" id="GO:0016491">
    <property type="term" value="F:oxidoreductase activity"/>
    <property type="evidence" value="ECO:0007669"/>
    <property type="project" value="UniProtKB-KW"/>
</dbReference>
<proteinExistence type="inferred from homology"/>
<protein>
    <recommendedName>
        <fullName evidence="4">NmrA-like domain-containing protein</fullName>
    </recommendedName>
</protein>
<dbReference type="PANTHER" id="PTHR47706:SF4">
    <property type="entry name" value="NMRA-LIKE DOMAIN-CONTAINING PROTEIN"/>
    <property type="match status" value="1"/>
</dbReference>
<organism evidence="5 6">
    <name type="scientific">Bondarzewia mesenterica</name>
    <dbReference type="NCBI Taxonomy" id="1095465"/>
    <lineage>
        <taxon>Eukaryota</taxon>
        <taxon>Fungi</taxon>
        <taxon>Dikarya</taxon>
        <taxon>Basidiomycota</taxon>
        <taxon>Agaricomycotina</taxon>
        <taxon>Agaricomycetes</taxon>
        <taxon>Russulales</taxon>
        <taxon>Bondarzewiaceae</taxon>
        <taxon>Bondarzewia</taxon>
    </lineage>
</organism>
<keyword evidence="6" id="KW-1185">Reference proteome</keyword>
<dbReference type="OrthoDB" id="5210591at2759"/>
<evidence type="ECO:0000256" key="1">
    <source>
        <dbReference type="ARBA" id="ARBA00005725"/>
    </source>
</evidence>
<accession>A0A4V3XEG2</accession>
<dbReference type="AlphaFoldDB" id="A0A4V3XEG2"/>
<evidence type="ECO:0000256" key="2">
    <source>
        <dbReference type="ARBA" id="ARBA00022857"/>
    </source>
</evidence>
<dbReference type="PANTHER" id="PTHR47706">
    <property type="entry name" value="NMRA-LIKE FAMILY PROTEIN"/>
    <property type="match status" value="1"/>
</dbReference>
<comment type="caution">
    <text evidence="5">The sequence shown here is derived from an EMBL/GenBank/DDBJ whole genome shotgun (WGS) entry which is preliminary data.</text>
</comment>
<dbReference type="InterPro" id="IPR051609">
    <property type="entry name" value="NmrA/Isoflavone_reductase-like"/>
</dbReference>
<keyword evidence="2" id="KW-0521">NADP</keyword>
<reference evidence="5 6" key="1">
    <citation type="submission" date="2019-02" db="EMBL/GenBank/DDBJ databases">
        <title>Genome sequencing of the rare red list fungi Bondarzewia mesenterica.</title>
        <authorList>
            <person name="Buettner E."/>
            <person name="Kellner H."/>
        </authorList>
    </citation>
    <scope>NUCLEOTIDE SEQUENCE [LARGE SCALE GENOMIC DNA]</scope>
    <source>
        <strain evidence="5 6">DSM 108281</strain>
    </source>
</reference>
<dbReference type="Proteomes" id="UP000310158">
    <property type="component" value="Unassembled WGS sequence"/>
</dbReference>
<evidence type="ECO:0000259" key="4">
    <source>
        <dbReference type="Pfam" id="PF05368"/>
    </source>
</evidence>
<dbReference type="InterPro" id="IPR036291">
    <property type="entry name" value="NAD(P)-bd_dom_sf"/>
</dbReference>